<comment type="caution">
    <text evidence="8">The sequence shown here is derived from an EMBL/GenBank/DDBJ whole genome shotgun (WGS) entry which is preliminary data.</text>
</comment>
<dbReference type="InterPro" id="IPR036259">
    <property type="entry name" value="MFS_trans_sf"/>
</dbReference>
<feature type="transmembrane region" description="Helical" evidence="6">
    <location>
        <begin position="167"/>
        <end position="186"/>
    </location>
</feature>
<dbReference type="PROSITE" id="PS50850">
    <property type="entry name" value="MFS"/>
    <property type="match status" value="1"/>
</dbReference>
<dbReference type="RefSeq" id="WP_301165406.1">
    <property type="nucleotide sequence ID" value="NZ_JAUHTR010000003.1"/>
</dbReference>
<evidence type="ECO:0000256" key="5">
    <source>
        <dbReference type="ARBA" id="ARBA00023136"/>
    </source>
</evidence>
<feature type="transmembrane region" description="Helical" evidence="6">
    <location>
        <begin position="272"/>
        <end position="292"/>
    </location>
</feature>
<keyword evidence="9" id="KW-1185">Reference proteome</keyword>
<feature type="transmembrane region" description="Helical" evidence="6">
    <location>
        <begin position="404"/>
        <end position="422"/>
    </location>
</feature>
<feature type="transmembrane region" description="Helical" evidence="6">
    <location>
        <begin position="488"/>
        <end position="508"/>
    </location>
</feature>
<dbReference type="Gene3D" id="1.20.1250.20">
    <property type="entry name" value="MFS general substrate transporter like domains"/>
    <property type="match status" value="1"/>
</dbReference>
<feature type="transmembrane region" description="Helical" evidence="6">
    <location>
        <begin position="82"/>
        <end position="101"/>
    </location>
</feature>
<comment type="subcellular location">
    <subcellularLocation>
        <location evidence="1">Cell membrane</location>
        <topology evidence="1">Multi-pass membrane protein</topology>
    </subcellularLocation>
</comment>
<evidence type="ECO:0000256" key="2">
    <source>
        <dbReference type="ARBA" id="ARBA00022448"/>
    </source>
</evidence>
<evidence type="ECO:0000256" key="3">
    <source>
        <dbReference type="ARBA" id="ARBA00022692"/>
    </source>
</evidence>
<feature type="transmembrane region" description="Helical" evidence="6">
    <location>
        <begin position="12"/>
        <end position="30"/>
    </location>
</feature>
<dbReference type="Pfam" id="PF07690">
    <property type="entry name" value="MFS_1"/>
    <property type="match status" value="1"/>
</dbReference>
<keyword evidence="4 6" id="KW-1133">Transmembrane helix</keyword>
<accession>A0ABT8HVR2</accession>
<dbReference type="InterPro" id="IPR020846">
    <property type="entry name" value="MFS_dom"/>
</dbReference>
<evidence type="ECO:0000256" key="1">
    <source>
        <dbReference type="ARBA" id="ARBA00004651"/>
    </source>
</evidence>
<dbReference type="InterPro" id="IPR011701">
    <property type="entry name" value="MFS"/>
</dbReference>
<gene>
    <name evidence="8" type="ORF">QYB97_07715</name>
</gene>
<feature type="transmembrane region" description="Helical" evidence="6">
    <location>
        <begin position="365"/>
        <end position="392"/>
    </location>
</feature>
<feature type="domain" description="Major facilitator superfamily (MFS) profile" evidence="7">
    <location>
        <begin position="13"/>
        <end position="537"/>
    </location>
</feature>
<evidence type="ECO:0000256" key="4">
    <source>
        <dbReference type="ARBA" id="ARBA00022989"/>
    </source>
</evidence>
<feature type="transmembrane region" description="Helical" evidence="6">
    <location>
        <begin position="139"/>
        <end position="161"/>
    </location>
</feature>
<evidence type="ECO:0000259" key="7">
    <source>
        <dbReference type="PROSITE" id="PS50850"/>
    </source>
</evidence>
<reference evidence="8" key="1">
    <citation type="submission" date="2023-07" db="EMBL/GenBank/DDBJ databases">
        <title>Fictibacillus sp. isolated from freshwater pond.</title>
        <authorList>
            <person name="Kirdat K."/>
            <person name="Bhat A."/>
            <person name="Mourya A."/>
            <person name="Yadav A."/>
        </authorList>
    </citation>
    <scope>NUCLEOTIDE SEQUENCE</scope>
    <source>
        <strain evidence="8">NE201</strain>
    </source>
</reference>
<feature type="transmembrane region" description="Helical" evidence="6">
    <location>
        <begin position="207"/>
        <end position="224"/>
    </location>
</feature>
<evidence type="ECO:0000313" key="9">
    <source>
        <dbReference type="Proteomes" id="UP001172721"/>
    </source>
</evidence>
<feature type="transmembrane region" description="Helical" evidence="6">
    <location>
        <begin position="332"/>
        <end position="350"/>
    </location>
</feature>
<feature type="transmembrane region" description="Helical" evidence="6">
    <location>
        <begin position="230"/>
        <end position="252"/>
    </location>
</feature>
<organism evidence="8 9">
    <name type="scientific">Fictibacillus fluitans</name>
    <dbReference type="NCBI Taxonomy" id="3058422"/>
    <lineage>
        <taxon>Bacteria</taxon>
        <taxon>Bacillati</taxon>
        <taxon>Bacillota</taxon>
        <taxon>Bacilli</taxon>
        <taxon>Bacillales</taxon>
        <taxon>Fictibacillaceae</taxon>
        <taxon>Fictibacillus</taxon>
    </lineage>
</organism>
<dbReference type="EMBL" id="JAUHTR010000003">
    <property type="protein sequence ID" value="MDN4524357.1"/>
    <property type="molecule type" value="Genomic_DNA"/>
</dbReference>
<evidence type="ECO:0000256" key="6">
    <source>
        <dbReference type="SAM" id="Phobius"/>
    </source>
</evidence>
<dbReference type="PANTHER" id="PTHR42718:SF9">
    <property type="entry name" value="MAJOR FACILITATOR SUPERFAMILY MULTIDRUG TRANSPORTER MFSC"/>
    <property type="match status" value="1"/>
</dbReference>
<keyword evidence="3 6" id="KW-0812">Transmembrane</keyword>
<dbReference type="SUPFAM" id="SSF103473">
    <property type="entry name" value="MFS general substrate transporter"/>
    <property type="match status" value="1"/>
</dbReference>
<dbReference type="Proteomes" id="UP001172721">
    <property type="component" value="Unassembled WGS sequence"/>
</dbReference>
<feature type="transmembrane region" description="Helical" evidence="6">
    <location>
        <begin position="50"/>
        <end position="70"/>
    </location>
</feature>
<keyword evidence="2" id="KW-0813">Transport</keyword>
<keyword evidence="5 6" id="KW-0472">Membrane</keyword>
<evidence type="ECO:0000313" key="8">
    <source>
        <dbReference type="EMBL" id="MDN4524357.1"/>
    </source>
</evidence>
<sequence length="537" mass="59089">MQQDKKRISVPRHLIISLLTILAIGPQYFLNLSYTVNQMIIQNGLNLSTNQMAVPSILSNLAFALGVPVGRVLSLKYGVRRIYLLFIFIFLAGSMTDIFSAGLDTLIVGRTVQGLSAGILFLTILPVKLRSFPNHVRHWFLFFVISGLFGSSAVGALFGALSLNADAWRWLFVLNIFSSIVCLLVGASSLPKPEEDQQEPYHIDKTGVFILTLTMAVLAIPLIHLQEEGFSSYLVWPFLLAALFLLVLFITIDWQVENPLVPFRALWNAKPISGTLMAVSAHISLIVALAGINGILRNNMDLPFSYLSLVYGWFFIGIVATALFSTFFYDKWGAGILGIIGSLLVIYIGMEWRNLNPSVSIHTQYFQVACLGSGVSMVLVSGALGTALAGDLHQASMRSVSLHFIRNFLGALTAPFLGWYAYMKNAVHYETVREQVDGMNPEVNSELARMIRTFIQQGMSAAEAKSMAAYSLIANAKRSAILGAYHDLFTIFVCLGFIMLAASVGKTVTGKGRSLVKKEKRLLLPSPREDQQSRDAS</sequence>
<protein>
    <submittedName>
        <fullName evidence="8">MFS transporter</fullName>
    </submittedName>
</protein>
<proteinExistence type="predicted"/>
<name>A0ABT8HVR2_9BACL</name>
<feature type="transmembrane region" description="Helical" evidence="6">
    <location>
        <begin position="304"/>
        <end position="325"/>
    </location>
</feature>
<dbReference type="PANTHER" id="PTHR42718">
    <property type="entry name" value="MAJOR FACILITATOR SUPERFAMILY MULTIDRUG TRANSPORTER MFSC"/>
    <property type="match status" value="1"/>
</dbReference>